<dbReference type="InterPro" id="IPR002477">
    <property type="entry name" value="Peptidoglycan-bd-like"/>
</dbReference>
<name>A0ABQ5LT44_9RHOB</name>
<evidence type="ECO:0000313" key="3">
    <source>
        <dbReference type="EMBL" id="GKY87262.1"/>
    </source>
</evidence>
<feature type="domain" description="Peptidoglycan binding-like" evidence="2">
    <location>
        <begin position="126"/>
        <end position="165"/>
    </location>
</feature>
<keyword evidence="1" id="KW-0732">Signal</keyword>
<dbReference type="Pfam" id="PF01471">
    <property type="entry name" value="PG_binding_1"/>
    <property type="match status" value="1"/>
</dbReference>
<dbReference type="InterPro" id="IPR036366">
    <property type="entry name" value="PGBDSf"/>
</dbReference>
<dbReference type="EMBL" id="BROH01000002">
    <property type="protein sequence ID" value="GKY87262.1"/>
    <property type="molecule type" value="Genomic_DNA"/>
</dbReference>
<feature type="chain" id="PRO_5045554336" description="Peptidoglycan binding-like domain-containing protein" evidence="1">
    <location>
        <begin position="25"/>
        <end position="186"/>
    </location>
</feature>
<dbReference type="Proteomes" id="UP001144205">
    <property type="component" value="Unassembled WGS sequence"/>
</dbReference>
<dbReference type="SUPFAM" id="SSF47090">
    <property type="entry name" value="PGBD-like"/>
    <property type="match status" value="1"/>
</dbReference>
<proteinExistence type="predicted"/>
<evidence type="ECO:0000313" key="4">
    <source>
        <dbReference type="Proteomes" id="UP001144205"/>
    </source>
</evidence>
<sequence>MNTHFAFRHGLSAGLLLAAGIGLAGCMSAPGAETTRADPGGEVVITDFTLGPPGARPGACYGKDVTPAVIEQVTEQILVTPPEIGPEGNVITPAKYEEKVSHQVVTGREEIYFETPCPPRWTPDFIASVQRALKTRGLFPGPVTGNLDDGTRQAIRSYQLRKGLNSAILSTESARELGLVEIDLDG</sequence>
<organism evidence="3 4">
    <name type="scientific">Sinisalibacter aestuarii</name>
    <dbReference type="NCBI Taxonomy" id="2949426"/>
    <lineage>
        <taxon>Bacteria</taxon>
        <taxon>Pseudomonadati</taxon>
        <taxon>Pseudomonadota</taxon>
        <taxon>Alphaproteobacteria</taxon>
        <taxon>Rhodobacterales</taxon>
        <taxon>Roseobacteraceae</taxon>
        <taxon>Sinisalibacter</taxon>
    </lineage>
</organism>
<evidence type="ECO:0000259" key="2">
    <source>
        <dbReference type="Pfam" id="PF01471"/>
    </source>
</evidence>
<protein>
    <recommendedName>
        <fullName evidence="2">Peptidoglycan binding-like domain-containing protein</fullName>
    </recommendedName>
</protein>
<accession>A0ABQ5LT44</accession>
<dbReference type="InterPro" id="IPR036365">
    <property type="entry name" value="PGBD-like_sf"/>
</dbReference>
<comment type="caution">
    <text evidence="3">The sequence shown here is derived from an EMBL/GenBank/DDBJ whole genome shotgun (WGS) entry which is preliminary data.</text>
</comment>
<gene>
    <name evidence="3" type="ORF">STA1M1_11310</name>
</gene>
<feature type="signal peptide" evidence="1">
    <location>
        <begin position="1"/>
        <end position="24"/>
    </location>
</feature>
<dbReference type="Gene3D" id="1.10.101.10">
    <property type="entry name" value="PGBD-like superfamily/PGBD"/>
    <property type="match status" value="1"/>
</dbReference>
<reference evidence="3" key="1">
    <citation type="journal article" date="2023" name="Int. J. Syst. Evol. Microbiol.">
        <title>Sinisalibacter aestuarii sp. nov., isolated from estuarine sediment of the Arakawa River.</title>
        <authorList>
            <person name="Arafat S.T."/>
            <person name="Hirano S."/>
            <person name="Sato A."/>
            <person name="Takeuchi K."/>
            <person name="Yasuda T."/>
            <person name="Terahara T."/>
            <person name="Hamada M."/>
            <person name="Kobayashi T."/>
        </authorList>
    </citation>
    <scope>NUCLEOTIDE SEQUENCE</scope>
    <source>
        <strain evidence="3">B-399</strain>
    </source>
</reference>
<keyword evidence="4" id="KW-1185">Reference proteome</keyword>
<evidence type="ECO:0000256" key="1">
    <source>
        <dbReference type="SAM" id="SignalP"/>
    </source>
</evidence>
<dbReference type="RefSeq" id="WP_281841253.1">
    <property type="nucleotide sequence ID" value="NZ_BROH01000002.1"/>
</dbReference>